<proteinExistence type="predicted"/>
<comment type="caution">
    <text evidence="2">The sequence shown here is derived from an EMBL/GenBank/DDBJ whole genome shotgun (WGS) entry which is preliminary data.</text>
</comment>
<name>A0A917VU23_9ACTN</name>
<dbReference type="SUPFAM" id="SSF47598">
    <property type="entry name" value="Ribbon-helix-helix"/>
    <property type="match status" value="1"/>
</dbReference>
<dbReference type="InterPro" id="IPR010985">
    <property type="entry name" value="Ribbon_hlx_hlx"/>
</dbReference>
<evidence type="ECO:0000313" key="3">
    <source>
        <dbReference type="Proteomes" id="UP000645217"/>
    </source>
</evidence>
<evidence type="ECO:0000313" key="2">
    <source>
        <dbReference type="EMBL" id="GGL18464.1"/>
    </source>
</evidence>
<dbReference type="Proteomes" id="UP000645217">
    <property type="component" value="Unassembled WGS sequence"/>
</dbReference>
<dbReference type="AlphaFoldDB" id="A0A917VU23"/>
<reference evidence="2" key="2">
    <citation type="submission" date="2020-09" db="EMBL/GenBank/DDBJ databases">
        <authorList>
            <person name="Sun Q."/>
            <person name="Ohkuma M."/>
        </authorList>
    </citation>
    <scope>NUCLEOTIDE SEQUENCE</scope>
    <source>
        <strain evidence="2">JCM 13064</strain>
    </source>
</reference>
<gene>
    <name evidence="2" type="ORF">GCM10007964_70600</name>
</gene>
<sequence>MESRFGLGYRGGMDEVSLHLSERLRRRVSEAARRQHVSDEEYMRNAIERSLQDDASRLAVQPRPRLPLFRSGDPTLAERLDDILAAGFGLDTTGERPRPGAPAGTGQAARAHLHGSGSRSTRPR</sequence>
<protein>
    <recommendedName>
        <fullName evidence="4">Ribbon-helix-helix protein CopG domain-containing protein</fullName>
    </recommendedName>
</protein>
<dbReference type="EMBL" id="BMNT01000061">
    <property type="protein sequence ID" value="GGL18464.1"/>
    <property type="molecule type" value="Genomic_DNA"/>
</dbReference>
<feature type="region of interest" description="Disordered" evidence="1">
    <location>
        <begin position="88"/>
        <end position="124"/>
    </location>
</feature>
<accession>A0A917VU23</accession>
<dbReference type="GO" id="GO:0006355">
    <property type="term" value="P:regulation of DNA-templated transcription"/>
    <property type="evidence" value="ECO:0007669"/>
    <property type="project" value="InterPro"/>
</dbReference>
<keyword evidence="3" id="KW-1185">Reference proteome</keyword>
<reference evidence="2" key="1">
    <citation type="journal article" date="2014" name="Int. J. Syst. Evol. Microbiol.">
        <title>Complete genome sequence of Corynebacterium casei LMG S-19264T (=DSM 44701T), isolated from a smear-ripened cheese.</title>
        <authorList>
            <consortium name="US DOE Joint Genome Institute (JGI-PGF)"/>
            <person name="Walter F."/>
            <person name="Albersmeier A."/>
            <person name="Kalinowski J."/>
            <person name="Ruckert C."/>
        </authorList>
    </citation>
    <scope>NUCLEOTIDE SEQUENCE</scope>
    <source>
        <strain evidence="2">JCM 13064</strain>
    </source>
</reference>
<evidence type="ECO:0008006" key="4">
    <source>
        <dbReference type="Google" id="ProtNLM"/>
    </source>
</evidence>
<evidence type="ECO:0000256" key="1">
    <source>
        <dbReference type="SAM" id="MobiDB-lite"/>
    </source>
</evidence>
<organism evidence="2 3">
    <name type="scientific">Sphaerisporangium melleum</name>
    <dbReference type="NCBI Taxonomy" id="321316"/>
    <lineage>
        <taxon>Bacteria</taxon>
        <taxon>Bacillati</taxon>
        <taxon>Actinomycetota</taxon>
        <taxon>Actinomycetes</taxon>
        <taxon>Streptosporangiales</taxon>
        <taxon>Streptosporangiaceae</taxon>
        <taxon>Sphaerisporangium</taxon>
    </lineage>
</organism>